<reference evidence="1 2" key="1">
    <citation type="submission" date="2019-10" db="EMBL/GenBank/DDBJ databases">
        <title>Vibrio sp. nov. isolated from a shrimp pond.</title>
        <authorList>
            <person name="Gomez-Gil B."/>
            <person name="Enciso-Ibarra J."/>
            <person name="Enciso-Ibarra K."/>
            <person name="Bolan-Mejia C."/>
        </authorList>
    </citation>
    <scope>NUCLEOTIDE SEQUENCE [LARGE SCALE GENOMIC DNA]</scope>
    <source>
        <strain evidence="1 2">CAIM 722</strain>
    </source>
</reference>
<dbReference type="InterPro" id="IPR019620">
    <property type="entry name" value="Metal-bd_prot_put"/>
</dbReference>
<keyword evidence="2" id="KW-1185">Reference proteome</keyword>
<accession>A0A7X4LM49</accession>
<dbReference type="EMBL" id="WEKT01000030">
    <property type="protein sequence ID" value="MZI94487.1"/>
    <property type="molecule type" value="Genomic_DNA"/>
</dbReference>
<comment type="caution">
    <text evidence="1">The sequence shown here is derived from an EMBL/GenBank/DDBJ whole genome shotgun (WGS) entry which is preliminary data.</text>
</comment>
<proteinExistence type="predicted"/>
<evidence type="ECO:0000313" key="2">
    <source>
        <dbReference type="Proteomes" id="UP000462621"/>
    </source>
</evidence>
<protein>
    <submittedName>
        <fullName evidence="1">DUF2492 family protein</fullName>
    </submittedName>
</protein>
<name>A0A7X4LM49_9VIBR</name>
<organism evidence="1 2">
    <name type="scientific">Vibrio eleionomae</name>
    <dbReference type="NCBI Taxonomy" id="2653505"/>
    <lineage>
        <taxon>Bacteria</taxon>
        <taxon>Pseudomonadati</taxon>
        <taxon>Pseudomonadota</taxon>
        <taxon>Gammaproteobacteria</taxon>
        <taxon>Vibrionales</taxon>
        <taxon>Vibrionaceae</taxon>
        <taxon>Vibrio</taxon>
    </lineage>
</organism>
<gene>
    <name evidence="1" type="ORF">F9817_14915</name>
</gene>
<dbReference type="RefSeq" id="WP_161156950.1">
    <property type="nucleotide sequence ID" value="NZ_WEKT01000030.1"/>
</dbReference>
<dbReference type="Proteomes" id="UP000462621">
    <property type="component" value="Unassembled WGS sequence"/>
</dbReference>
<evidence type="ECO:0000313" key="1">
    <source>
        <dbReference type="EMBL" id="MZI94487.1"/>
    </source>
</evidence>
<dbReference type="NCBIfam" id="TIGR03853">
    <property type="entry name" value="matur_matur"/>
    <property type="match status" value="1"/>
</dbReference>
<sequence>MANVHAHKVLNHLEVNPSTESELRTWIAQQFGDNVHFNTCKCENLNTDTLLSFLQQHDKVIVEDGKWHLNRAQICQHD</sequence>
<dbReference type="AlphaFoldDB" id="A0A7X4LM49"/>
<dbReference type="Pfam" id="PF10678">
    <property type="entry name" value="DUF2492"/>
    <property type="match status" value="1"/>
</dbReference>